<feature type="compositionally biased region" description="Basic and acidic residues" evidence="1">
    <location>
        <begin position="156"/>
        <end position="189"/>
    </location>
</feature>
<dbReference type="PROSITE" id="PS51293">
    <property type="entry name" value="SANT"/>
    <property type="match status" value="1"/>
</dbReference>
<comment type="caution">
    <text evidence="3">The sequence shown here is derived from an EMBL/GenBank/DDBJ whole genome shotgun (WGS) entry which is preliminary data.</text>
</comment>
<protein>
    <submittedName>
        <fullName evidence="3">2322_t:CDS:1</fullName>
    </submittedName>
</protein>
<feature type="compositionally biased region" description="Low complexity" evidence="1">
    <location>
        <begin position="249"/>
        <end position="265"/>
    </location>
</feature>
<feature type="compositionally biased region" description="Polar residues" evidence="1">
    <location>
        <begin position="916"/>
        <end position="929"/>
    </location>
</feature>
<feature type="compositionally biased region" description="Basic and acidic residues" evidence="1">
    <location>
        <begin position="85"/>
        <end position="96"/>
    </location>
</feature>
<evidence type="ECO:0000313" key="4">
    <source>
        <dbReference type="Proteomes" id="UP000789759"/>
    </source>
</evidence>
<reference evidence="3" key="1">
    <citation type="submission" date="2021-06" db="EMBL/GenBank/DDBJ databases">
        <authorList>
            <person name="Kallberg Y."/>
            <person name="Tangrot J."/>
            <person name="Rosling A."/>
        </authorList>
    </citation>
    <scope>NUCLEOTIDE SEQUENCE</scope>
    <source>
        <strain evidence="3">FL966</strain>
    </source>
</reference>
<feature type="region of interest" description="Disordered" evidence="1">
    <location>
        <begin position="1"/>
        <end position="72"/>
    </location>
</feature>
<feature type="compositionally biased region" description="Basic and acidic residues" evidence="1">
    <location>
        <begin position="7"/>
        <end position="55"/>
    </location>
</feature>
<sequence>MQGSDIGIRDSRRDRDDRDSRDREGSIDYRRHREESDERERQAANIFRRQDERDIYGTPMNRSTKRREFDELGRAPGERILYNDRRNNGDIRREGIGRQLGPNIRDHEYDDRNPNRRGRYHPHDNSGQRDYFSHHRMYRYRESFDDWDFRTIPRSRERKRPEHDRPRLERDRERNDRDRNASIPRERQLSRIGPSRECANQYAIHNMSGFDYQELETRQKFSFGFSKDFERDELQGIGPTYGNWRNRNRSTSPSPRSSVTSSSSFTRHRTRSPVPKLDITKSEEPTNFSPTNIHSRSKPPSIESATSPRHFDIEHTSVFMRLQNHDEKSSIDDNSLSYREKMRCTPEYKAEETNFSTESIQEVENSSQSNVGNEKGGWTGWHSLERREVDQNQRIEESRLISRSQEREINYKEQEQIQPCSQKNDAITSLEESDAQFERFRNQITDSDGEHTISHIELNNVVIHPSTAICDTVQNPTNENTNADDINTRIIEVPDLDDVSISQQIKTEEFSNSGEERPKFQSLFEELEYVEGQIDIWEGLRDKKLEQIEKKRKFQTDQKAIKRLKRDTVKISKSIKKDNVNNSQKVSPKSMPSIAYRRKKVEKASTSAYRQELKAIIKGQTSENSKINTRNKDICKNSLLDRWFNNQKREHNDDSLDESKDNLFSRFQRKFQQGTRKERELREDYESRIRSKALDDDGSDSSIRGDELIKSVKGKSAERRNTKSKGKQRADSIPENSTTTGFAVRYPVRTTRSRRCSDYVTTDQEFAEILQKLGAEDQKQGQEQQRGESSRAHIPPLPIDVSGQKASNFVDNSGRVLDPVEFYGHNNPLGSNWTEDEQNQFEKLFKITPKDFNKIADKMAHKTAGDCAIFYKHLKTARTESGDIDEKKREIYNRLHDMKVKPKKRGQKRAMRGRNRTNFSSNQVPSPTRSIDTIEQSIVGGMGSAEKPDVLLQVSQLQRPKLEGSSSEITKETSINHILDQEVGQAALALTLMSRQFPIESTEKSSEQTLSKVKTLINKTEGHTAQSCNDFRSRHIQVDGCQSTLSIGSLLNPSEEIDSSSFTNWFDCLEEEEQGLGNK</sequence>
<dbReference type="AlphaFoldDB" id="A0A9N8WR23"/>
<feature type="region of interest" description="Disordered" evidence="1">
    <location>
        <begin position="692"/>
        <end position="738"/>
    </location>
</feature>
<dbReference type="Gene3D" id="1.10.10.60">
    <property type="entry name" value="Homeodomain-like"/>
    <property type="match status" value="1"/>
</dbReference>
<evidence type="ECO:0000259" key="2">
    <source>
        <dbReference type="PROSITE" id="PS51293"/>
    </source>
</evidence>
<accession>A0A9N8WR23</accession>
<feature type="compositionally biased region" description="Polar residues" evidence="1">
    <location>
        <begin position="285"/>
        <end position="294"/>
    </location>
</feature>
<feature type="compositionally biased region" description="Basic and acidic residues" evidence="1">
    <location>
        <begin position="775"/>
        <end position="791"/>
    </location>
</feature>
<dbReference type="Pfam" id="PF00249">
    <property type="entry name" value="Myb_DNA-binding"/>
    <property type="match status" value="1"/>
</dbReference>
<evidence type="ECO:0000313" key="3">
    <source>
        <dbReference type="EMBL" id="CAG8493037.1"/>
    </source>
</evidence>
<feature type="domain" description="SANT" evidence="2">
    <location>
        <begin position="828"/>
        <end position="879"/>
    </location>
</feature>
<dbReference type="EMBL" id="CAJVQA010000857">
    <property type="protein sequence ID" value="CAG8493037.1"/>
    <property type="molecule type" value="Genomic_DNA"/>
</dbReference>
<organism evidence="3 4">
    <name type="scientific">Cetraspora pellucida</name>
    <dbReference type="NCBI Taxonomy" id="1433469"/>
    <lineage>
        <taxon>Eukaryota</taxon>
        <taxon>Fungi</taxon>
        <taxon>Fungi incertae sedis</taxon>
        <taxon>Mucoromycota</taxon>
        <taxon>Glomeromycotina</taxon>
        <taxon>Glomeromycetes</taxon>
        <taxon>Diversisporales</taxon>
        <taxon>Gigasporaceae</taxon>
        <taxon>Cetraspora</taxon>
    </lineage>
</organism>
<dbReference type="SMART" id="SM00717">
    <property type="entry name" value="SANT"/>
    <property type="match status" value="1"/>
</dbReference>
<feature type="region of interest" description="Disordered" evidence="1">
    <location>
        <begin position="901"/>
        <end position="929"/>
    </location>
</feature>
<feature type="region of interest" description="Disordered" evidence="1">
    <location>
        <begin position="156"/>
        <end position="194"/>
    </location>
</feature>
<dbReference type="OrthoDB" id="2405147at2759"/>
<name>A0A9N8WR23_9GLOM</name>
<feature type="compositionally biased region" description="Basic residues" evidence="1">
    <location>
        <begin position="901"/>
        <end position="915"/>
    </location>
</feature>
<dbReference type="SUPFAM" id="SSF46689">
    <property type="entry name" value="Homeodomain-like"/>
    <property type="match status" value="1"/>
</dbReference>
<evidence type="ECO:0000256" key="1">
    <source>
        <dbReference type="SAM" id="MobiDB-lite"/>
    </source>
</evidence>
<feature type="region of interest" description="Disordered" evidence="1">
    <location>
        <begin position="775"/>
        <end position="801"/>
    </location>
</feature>
<feature type="compositionally biased region" description="Basic and acidic residues" evidence="1">
    <location>
        <begin position="121"/>
        <end position="130"/>
    </location>
</feature>
<proteinExistence type="predicted"/>
<gene>
    <name evidence="3" type="ORF">CPELLU_LOCUS2074</name>
</gene>
<keyword evidence="4" id="KW-1185">Reference proteome</keyword>
<dbReference type="InterPro" id="IPR017884">
    <property type="entry name" value="SANT_dom"/>
</dbReference>
<feature type="compositionally biased region" description="Basic and acidic residues" evidence="1">
    <location>
        <begin position="104"/>
        <end position="114"/>
    </location>
</feature>
<feature type="region of interest" description="Disordered" evidence="1">
    <location>
        <begin position="85"/>
        <end position="130"/>
    </location>
</feature>
<dbReference type="CDD" id="cd00167">
    <property type="entry name" value="SANT"/>
    <property type="match status" value="1"/>
</dbReference>
<dbReference type="Proteomes" id="UP000789759">
    <property type="component" value="Unassembled WGS sequence"/>
</dbReference>
<dbReference type="InterPro" id="IPR001005">
    <property type="entry name" value="SANT/Myb"/>
</dbReference>
<feature type="region of interest" description="Disordered" evidence="1">
    <location>
        <begin position="234"/>
        <end position="309"/>
    </location>
</feature>
<dbReference type="InterPro" id="IPR009057">
    <property type="entry name" value="Homeodomain-like_sf"/>
</dbReference>
<feature type="compositionally biased region" description="Basic and acidic residues" evidence="1">
    <location>
        <begin position="703"/>
        <end position="721"/>
    </location>
</feature>